<dbReference type="NCBIfam" id="TIGR03082">
    <property type="entry name" value="Gneg_AbrB_dup"/>
    <property type="match status" value="2"/>
</dbReference>
<feature type="transmembrane region" description="Helical" evidence="1">
    <location>
        <begin position="255"/>
        <end position="274"/>
    </location>
</feature>
<dbReference type="Proteomes" id="UP000318080">
    <property type="component" value="Unassembled WGS sequence"/>
</dbReference>
<dbReference type="AlphaFoldDB" id="A0A540R6F7"/>
<organism evidence="2 3">
    <name type="scientific">Corynebacterium phoceense</name>
    <dbReference type="NCBI Taxonomy" id="1686286"/>
    <lineage>
        <taxon>Bacteria</taxon>
        <taxon>Bacillati</taxon>
        <taxon>Actinomycetota</taxon>
        <taxon>Actinomycetes</taxon>
        <taxon>Mycobacteriales</taxon>
        <taxon>Corynebacteriaceae</taxon>
        <taxon>Corynebacterium</taxon>
    </lineage>
</organism>
<keyword evidence="1" id="KW-0812">Transmembrane</keyword>
<feature type="transmembrane region" description="Helical" evidence="1">
    <location>
        <begin position="314"/>
        <end position="334"/>
    </location>
</feature>
<sequence length="338" mass="35176">MVLALLLGSLFSYFGLAAAWILAGILASATVAMTTHHELPLHRLIDKSARGVIGVLAGIPMAVATLDELTAVALPGLLVSILTIAIGFGFGLLLAKREPSISGQTGILCLLPGGSSTMPAIAKETGAHFQLVSLTQYLRLLIVSSSLPILGSFLDHGENAPHASANSDISSPGVLALLVVFAVAGPHLGKLLRLPAPHLFAPMLLTVGLAALLPDATIALPWEMKVASHILIGFMCGGGITPATLKLFAKQIPMVLAAVAATIGACALTAWGIMEWLGIPYFDAYLATSPGGLETVISLATEAEHSPTIITLQLIRVTIIMLIAGYLAPIINFLTRRR</sequence>
<dbReference type="Pfam" id="PF05145">
    <property type="entry name" value="AbrB"/>
    <property type="match status" value="1"/>
</dbReference>
<dbReference type="InterPro" id="IPR017516">
    <property type="entry name" value="AbrB_dup"/>
</dbReference>
<dbReference type="PIRSF" id="PIRSF038991">
    <property type="entry name" value="Protein_AbrB"/>
    <property type="match status" value="1"/>
</dbReference>
<feature type="transmembrane region" description="Helical" evidence="1">
    <location>
        <begin position="137"/>
        <end position="154"/>
    </location>
</feature>
<feature type="transmembrane region" description="Helical" evidence="1">
    <location>
        <begin position="226"/>
        <end position="248"/>
    </location>
</feature>
<name>A0A540R6F7_9CORY</name>
<dbReference type="PANTHER" id="PTHR38457:SF1">
    <property type="entry name" value="REGULATOR ABRB-RELATED"/>
    <property type="match status" value="1"/>
</dbReference>
<proteinExistence type="predicted"/>
<accession>A0A540R6F7</accession>
<feature type="transmembrane region" description="Helical" evidence="1">
    <location>
        <begin position="6"/>
        <end position="27"/>
    </location>
</feature>
<evidence type="ECO:0000313" key="3">
    <source>
        <dbReference type="Proteomes" id="UP000318080"/>
    </source>
</evidence>
<keyword evidence="1" id="KW-1133">Transmembrane helix</keyword>
<gene>
    <name evidence="2" type="ORF">EJK80_09475</name>
</gene>
<keyword evidence="3" id="KW-1185">Reference proteome</keyword>
<reference evidence="2 3" key="1">
    <citation type="submission" date="2019-06" db="EMBL/GenBank/DDBJ databases">
        <title>Draft genome of C. phoceense Strain 272.</title>
        <authorList>
            <person name="Pacheco L.G.C."/>
            <person name="Barberis C.M."/>
            <person name="Almuzara M.N."/>
            <person name="Traglia G.M."/>
            <person name="Santos C.S."/>
            <person name="Rocha D.J.P.G."/>
            <person name="Aguiar E.R.G.R."/>
            <person name="Vay C.A."/>
        </authorList>
    </citation>
    <scope>NUCLEOTIDE SEQUENCE [LARGE SCALE GENOMIC DNA]</scope>
    <source>
        <strain evidence="2 3">272</strain>
    </source>
</reference>
<evidence type="ECO:0000313" key="2">
    <source>
        <dbReference type="EMBL" id="TQE43014.1"/>
    </source>
</evidence>
<dbReference type="STRING" id="1686286.GCA_900092335_02021"/>
<dbReference type="GO" id="GO:0016020">
    <property type="term" value="C:membrane"/>
    <property type="evidence" value="ECO:0007669"/>
    <property type="project" value="InterPro"/>
</dbReference>
<dbReference type="PANTHER" id="PTHR38457">
    <property type="entry name" value="REGULATOR ABRB-RELATED"/>
    <property type="match status" value="1"/>
</dbReference>
<dbReference type="EMBL" id="VHIR01000014">
    <property type="protein sequence ID" value="TQE43014.1"/>
    <property type="molecule type" value="Genomic_DNA"/>
</dbReference>
<dbReference type="GO" id="GO:0010468">
    <property type="term" value="P:regulation of gene expression"/>
    <property type="evidence" value="ECO:0007669"/>
    <property type="project" value="InterPro"/>
</dbReference>
<feature type="transmembrane region" description="Helical" evidence="1">
    <location>
        <begin position="174"/>
        <end position="192"/>
    </location>
</feature>
<keyword evidence="1" id="KW-0472">Membrane</keyword>
<evidence type="ECO:0000256" key="1">
    <source>
        <dbReference type="SAM" id="Phobius"/>
    </source>
</evidence>
<feature type="transmembrane region" description="Helical" evidence="1">
    <location>
        <begin position="72"/>
        <end position="95"/>
    </location>
</feature>
<protein>
    <submittedName>
        <fullName evidence="2">AbrB family transcriptional regulator</fullName>
    </submittedName>
</protein>
<dbReference type="InterPro" id="IPR007820">
    <property type="entry name" value="AbrB_fam"/>
</dbReference>
<feature type="transmembrane region" description="Helical" evidence="1">
    <location>
        <begin position="199"/>
        <end position="220"/>
    </location>
</feature>
<comment type="caution">
    <text evidence="2">The sequence shown here is derived from an EMBL/GenBank/DDBJ whole genome shotgun (WGS) entry which is preliminary data.</text>
</comment>